<dbReference type="Proteomes" id="UP000186922">
    <property type="component" value="Unassembled WGS sequence"/>
</dbReference>
<keyword evidence="1" id="KW-1133">Transmembrane helix</keyword>
<feature type="transmembrane region" description="Helical" evidence="1">
    <location>
        <begin position="157"/>
        <end position="175"/>
    </location>
</feature>
<evidence type="ECO:0000256" key="1">
    <source>
        <dbReference type="SAM" id="Phobius"/>
    </source>
</evidence>
<dbReference type="AlphaFoldDB" id="A0A1D1VDA8"/>
<dbReference type="EMBL" id="BDGG01000004">
    <property type="protein sequence ID" value="GAU97717.1"/>
    <property type="molecule type" value="Genomic_DNA"/>
</dbReference>
<keyword evidence="1" id="KW-0812">Transmembrane</keyword>
<sequence>MGQFSEDMELEAEVPVPKVSESHHSDQATHCHTAKLLLYKQANVAILASTVYTPIFSQKTPYSSYFYMHSLFFSSWNQINHSFDSVWCCQSTACKQDRKVTVAYRAIPWHTFLTVSFVAAPCQGILSVIVLLVQRHPTSQDGRHKTTTLTCSNVDTFYPLSVFCVTCAISFYVGATEITDRRVSALHRCISLHSRRWCTCLFTPL</sequence>
<feature type="transmembrane region" description="Helical" evidence="1">
    <location>
        <begin position="112"/>
        <end position="133"/>
    </location>
</feature>
<keyword evidence="1" id="KW-0472">Membrane</keyword>
<gene>
    <name evidence="2" type="primary">RvY_08964</name>
    <name evidence="2" type="synonym">RvY_08964.2</name>
    <name evidence="2" type="ORF">RvY_08964-2</name>
</gene>
<name>A0A1D1VDA8_RAMVA</name>
<evidence type="ECO:0000313" key="2">
    <source>
        <dbReference type="EMBL" id="GAU97717.1"/>
    </source>
</evidence>
<keyword evidence="3" id="KW-1185">Reference proteome</keyword>
<evidence type="ECO:0000313" key="3">
    <source>
        <dbReference type="Proteomes" id="UP000186922"/>
    </source>
</evidence>
<organism evidence="2 3">
    <name type="scientific">Ramazzottius varieornatus</name>
    <name type="common">Water bear</name>
    <name type="synonym">Tardigrade</name>
    <dbReference type="NCBI Taxonomy" id="947166"/>
    <lineage>
        <taxon>Eukaryota</taxon>
        <taxon>Metazoa</taxon>
        <taxon>Ecdysozoa</taxon>
        <taxon>Tardigrada</taxon>
        <taxon>Eutardigrada</taxon>
        <taxon>Parachela</taxon>
        <taxon>Hypsibioidea</taxon>
        <taxon>Ramazzottiidae</taxon>
        <taxon>Ramazzottius</taxon>
    </lineage>
</organism>
<accession>A0A1D1VDA8</accession>
<protein>
    <submittedName>
        <fullName evidence="2">Uncharacterized protein</fullName>
    </submittedName>
</protein>
<proteinExistence type="predicted"/>
<comment type="caution">
    <text evidence="2">The sequence shown here is derived from an EMBL/GenBank/DDBJ whole genome shotgun (WGS) entry which is preliminary data.</text>
</comment>
<reference evidence="2 3" key="1">
    <citation type="journal article" date="2016" name="Nat. Commun.">
        <title>Extremotolerant tardigrade genome and improved radiotolerance of human cultured cells by tardigrade-unique protein.</title>
        <authorList>
            <person name="Hashimoto T."/>
            <person name="Horikawa D.D."/>
            <person name="Saito Y."/>
            <person name="Kuwahara H."/>
            <person name="Kozuka-Hata H."/>
            <person name="Shin-I T."/>
            <person name="Minakuchi Y."/>
            <person name="Ohishi K."/>
            <person name="Motoyama A."/>
            <person name="Aizu T."/>
            <person name="Enomoto A."/>
            <person name="Kondo K."/>
            <person name="Tanaka S."/>
            <person name="Hara Y."/>
            <person name="Koshikawa S."/>
            <person name="Sagara H."/>
            <person name="Miura T."/>
            <person name="Yokobori S."/>
            <person name="Miyagawa K."/>
            <person name="Suzuki Y."/>
            <person name="Kubo T."/>
            <person name="Oyama M."/>
            <person name="Kohara Y."/>
            <person name="Fujiyama A."/>
            <person name="Arakawa K."/>
            <person name="Katayama T."/>
            <person name="Toyoda A."/>
            <person name="Kunieda T."/>
        </authorList>
    </citation>
    <scope>NUCLEOTIDE SEQUENCE [LARGE SCALE GENOMIC DNA]</scope>
    <source>
        <strain evidence="2 3">YOKOZUNA-1</strain>
    </source>
</reference>